<proteinExistence type="predicted"/>
<dbReference type="RefSeq" id="WP_088398888.1">
    <property type="nucleotide sequence ID" value="NZ_JAZGZP010000003.1"/>
</dbReference>
<keyword evidence="4" id="KW-1185">Reference proteome</keyword>
<comment type="caution">
    <text evidence="3">The sequence shown here is derived from an EMBL/GenBank/DDBJ whole genome shotgun (WGS) entry which is preliminary data.</text>
</comment>
<accession>A0ABW8P562</accession>
<sequence length="1200" mass="141368">MQEEIISADPKTKQTKFNHYSEEDKYFFGGFLNNADDNLKQVSKEFKERLNIIGQNENTSTSNDDDNLNSVVKQYINNNKSLAKKEKAINILIDYFPIVAAVKKYCSNNIDETFELFKLLLGTVADLRNFYTHYYHKPITIDEKVYDFLDTTLFDVFMTIKKKKVKNDKSKELLKEKLRPELKLLINLKRKELIQKGKKTENLENAVFNHCLRPFLEETKNSKNKTISLRSYKKSKPEEETTVPITQSGLVFLMSFFLHRKDFQLFISGLEGFKGKVNAVQEEEITLKKNNLVYMISHWSYSYYNFKGLKHRIKTDQGVNEIEYDGITHTITNKDTKEALLTQLVDYLSKVPDEVYNNLSEEQQNEFLEDVNEYMRDNPENEDSSISSIVSHQVIRKRYENKFNYFALRFIDEYGNLPSFRFMVNFGSYIKDRKKKVLDSINYNSERIIKKEIHLFEKLSMVTDYKKNLFLNETATLNLAQFPLFPNPSYVIANNNIPFYINCQKNDLNDYFGKKKSSQSQNQKKNHTYDKDNKGQTSSNIVGELEKALGVKDIKQRSTIGLFSCNELSSMLHEIIVKKTSGVDLENRIAQKIKEQYQIIKDFDSNSYDESAKNKIPKALLKTSKVDSTITFEGKQIDLARLINAVTFELDATHAKIKTVKEREEEVRKGEIEKNQKNSSNKQKTKVKYRKYVFYNNEIGQEASWLAGDLIRYMKNNATWKGYMHSELQALLAFYEEKRNDIITILENTFNLKADCLLTIDLKSLLVKNHKFIDFYKDYLSLKRSFLNEKLMFLKNNDFNGIPAKTLKKEWNSVFEVFKKRQYLIQSTEEKKQNLYGDAINLSRGIFDDKPTMIPNKQPNREEFAAWFVAPTVYEHYQSFYNLIDLNNPKTDTKEQTKQNYKTIRTLNKIKIQDYYLKLMVDALYKDLFGQELNIELKDFYVPKSERESIKADAKNYQQVDNSFLWNKVVHHTLQGGRINATAKLKDIGKYKRAMKDEKIASLLTYDDRTWTYALDNIKDESKQTHLYSLTMELQEYEKVRSKELLKQVQQLEKEILNLDEDFVTTQNHPIIFEVANNPRFRKYIEEGILNKILPNENQVEILRGIDFDDLSWAFDSSERNEEQKEKINLYYQITNPQVQRGLILIMIRNKIAHNQYPPKYIYDLAQTFIPKKENEYFASYFNRVFKEMTKKLLESLEKK</sequence>
<dbReference type="NCBIfam" id="NF038190">
    <property type="entry name" value="VI_Cas13b"/>
    <property type="match status" value="1"/>
</dbReference>
<gene>
    <name evidence="3" type="primary">cas13b</name>
    <name evidence="3" type="ORF">V3I07_02070</name>
</gene>
<feature type="compositionally biased region" description="Basic and acidic residues" evidence="2">
    <location>
        <begin position="663"/>
        <end position="676"/>
    </location>
</feature>
<dbReference type="Proteomes" id="UP001621706">
    <property type="component" value="Unassembled WGS sequence"/>
</dbReference>
<evidence type="ECO:0000313" key="3">
    <source>
        <dbReference type="EMBL" id="MFK6999676.1"/>
    </source>
</evidence>
<evidence type="ECO:0000313" key="4">
    <source>
        <dbReference type="Proteomes" id="UP001621706"/>
    </source>
</evidence>
<feature type="coiled-coil region" evidence="1">
    <location>
        <begin position="1042"/>
        <end position="1069"/>
    </location>
</feature>
<name>A0ABW8P562_9FLAO</name>
<keyword evidence="1" id="KW-0175">Coiled coil</keyword>
<organism evidence="3 4">
    <name type="scientific">Flavobacterium oreochromis</name>
    <dbReference type="NCBI Taxonomy" id="2906078"/>
    <lineage>
        <taxon>Bacteria</taxon>
        <taxon>Pseudomonadati</taxon>
        <taxon>Bacteroidota</taxon>
        <taxon>Flavobacteriia</taxon>
        <taxon>Flavobacteriales</taxon>
        <taxon>Flavobacteriaceae</taxon>
        <taxon>Flavobacterium</taxon>
    </lineage>
</organism>
<feature type="region of interest" description="Disordered" evidence="2">
    <location>
        <begin position="512"/>
        <end position="538"/>
    </location>
</feature>
<feature type="region of interest" description="Disordered" evidence="2">
    <location>
        <begin position="663"/>
        <end position="683"/>
    </location>
</feature>
<evidence type="ECO:0000256" key="1">
    <source>
        <dbReference type="SAM" id="Coils"/>
    </source>
</evidence>
<dbReference type="EMBL" id="JAZGZP010000003">
    <property type="protein sequence ID" value="MFK6999676.1"/>
    <property type="molecule type" value="Genomic_DNA"/>
</dbReference>
<evidence type="ECO:0000256" key="2">
    <source>
        <dbReference type="SAM" id="MobiDB-lite"/>
    </source>
</evidence>
<protein>
    <submittedName>
        <fullName evidence="3">Type VI-B CRISPR-associated RNA-guided ribonuclease Cas13b</fullName>
    </submittedName>
</protein>
<reference evidence="3 4" key="1">
    <citation type="submission" date="2024-02" db="EMBL/GenBank/DDBJ databases">
        <title>Comparative Genomic Analysis of Flavobacterium Species Causing Columnaris Disease of Freshwater Fish in Thailand: Insights into Virulence and Resistance Mechanisms.</title>
        <authorList>
            <person name="Nguyen D."/>
            <person name="Chokmangmeepisarn P."/>
            <person name="Khianchaikhan K."/>
            <person name="Morishita M."/>
            <person name="Bunnoy A."/>
            <person name="Rodkhum C."/>
        </authorList>
    </citation>
    <scope>NUCLEOTIDE SEQUENCE [LARGE SCALE GENOMIC DNA]</scope>
    <source>
        <strain evidence="3 4">CNRT2201</strain>
    </source>
</reference>